<dbReference type="GO" id="GO:0008168">
    <property type="term" value="F:methyltransferase activity"/>
    <property type="evidence" value="ECO:0007669"/>
    <property type="project" value="UniProtKB-KW"/>
</dbReference>
<dbReference type="InterPro" id="IPR029063">
    <property type="entry name" value="SAM-dependent_MTases_sf"/>
</dbReference>
<name>A0ABS8ZST3_9PSEU</name>
<sequence length="97" mass="10495">MRLTQQDELLRSDVVANRAMNRTRPLKGRDSYSSALALDVLEQNPKAWLDLCCGSGKALNEAAVLLPEARITGVDLAGQFTTTPASNLTLVEAPLEI</sequence>
<dbReference type="SUPFAM" id="SSF53335">
    <property type="entry name" value="S-adenosyl-L-methionine-dependent methyltransferases"/>
    <property type="match status" value="1"/>
</dbReference>
<dbReference type="Proteomes" id="UP001521150">
    <property type="component" value="Unassembled WGS sequence"/>
</dbReference>
<keyword evidence="1" id="KW-0489">Methyltransferase</keyword>
<gene>
    <name evidence="1" type="ORF">LWC34_49530</name>
</gene>
<protein>
    <submittedName>
        <fullName evidence="1">Class I SAM-dependent methyltransferase</fullName>
    </submittedName>
</protein>
<dbReference type="EMBL" id="JAJVCN010000004">
    <property type="protein sequence ID" value="MCE7010793.1"/>
    <property type="molecule type" value="Genomic_DNA"/>
</dbReference>
<evidence type="ECO:0000313" key="1">
    <source>
        <dbReference type="EMBL" id="MCE7010793.1"/>
    </source>
</evidence>
<comment type="caution">
    <text evidence="1">The sequence shown here is derived from an EMBL/GenBank/DDBJ whole genome shotgun (WGS) entry which is preliminary data.</text>
</comment>
<evidence type="ECO:0000313" key="2">
    <source>
        <dbReference type="Proteomes" id="UP001521150"/>
    </source>
</evidence>
<dbReference type="RefSeq" id="WP_233733011.1">
    <property type="nucleotide sequence ID" value="NZ_JAJVCN010000004.1"/>
</dbReference>
<keyword evidence="1" id="KW-0808">Transferase</keyword>
<organism evidence="1 2">
    <name type="scientific">Kibdelosporangium philippinense</name>
    <dbReference type="NCBI Taxonomy" id="211113"/>
    <lineage>
        <taxon>Bacteria</taxon>
        <taxon>Bacillati</taxon>
        <taxon>Actinomycetota</taxon>
        <taxon>Actinomycetes</taxon>
        <taxon>Pseudonocardiales</taxon>
        <taxon>Pseudonocardiaceae</taxon>
        <taxon>Kibdelosporangium</taxon>
    </lineage>
</organism>
<keyword evidence="2" id="KW-1185">Reference proteome</keyword>
<proteinExistence type="predicted"/>
<dbReference type="GO" id="GO:0032259">
    <property type="term" value="P:methylation"/>
    <property type="evidence" value="ECO:0007669"/>
    <property type="project" value="UniProtKB-KW"/>
</dbReference>
<accession>A0ABS8ZST3</accession>
<dbReference type="Gene3D" id="3.40.50.150">
    <property type="entry name" value="Vaccinia Virus protein VP39"/>
    <property type="match status" value="1"/>
</dbReference>
<reference evidence="1 2" key="1">
    <citation type="submission" date="2021-12" db="EMBL/GenBank/DDBJ databases">
        <title>Genome sequence of Kibdelosporangium philippinense ATCC 49844.</title>
        <authorList>
            <person name="Fedorov E.A."/>
            <person name="Omeragic M."/>
            <person name="Shalygina K.F."/>
            <person name="Maclea K.S."/>
        </authorList>
    </citation>
    <scope>NUCLEOTIDE SEQUENCE [LARGE SCALE GENOMIC DNA]</scope>
    <source>
        <strain evidence="1 2">ATCC 49844</strain>
    </source>
</reference>